<dbReference type="InterPro" id="IPR005069">
    <property type="entry name" value="Nucl-diP-sugar_transferase"/>
</dbReference>
<evidence type="ECO:0000313" key="4">
    <source>
        <dbReference type="Proteomes" id="UP001497522"/>
    </source>
</evidence>
<dbReference type="Proteomes" id="UP001497522">
    <property type="component" value="Chromosome 3"/>
</dbReference>
<keyword evidence="1" id="KW-0812">Transmembrane</keyword>
<dbReference type="Pfam" id="PF03407">
    <property type="entry name" value="Nucleotid_trans"/>
    <property type="match status" value="1"/>
</dbReference>
<evidence type="ECO:0000259" key="2">
    <source>
        <dbReference type="Pfam" id="PF03407"/>
    </source>
</evidence>
<dbReference type="PANTHER" id="PTHR46038:SF38">
    <property type="entry name" value="GLYCOSYLTRANSFERASE-RELATED"/>
    <property type="match status" value="1"/>
</dbReference>
<keyword evidence="1" id="KW-1133">Transmembrane helix</keyword>
<protein>
    <recommendedName>
        <fullName evidence="2">Nucleotide-diphospho-sugar transferase domain-containing protein</fullName>
    </recommendedName>
</protein>
<accession>A0ABP1BES7</accession>
<sequence>MAQFWLKLGVRRVVIPTLLANLVGIQIIFMFHKPAALHLQSILDNFNSHLGMDTSTAIPQLSFWEYKILGDLLKKASMPNKTVILTPLNHAWVTAGMIDLYFESFREDILWFRNPFTQLVEDFDVQMAVDHLTDANTGFIYVLSNNRTISLFKIWYDTRERQLGIHEQDNFQKMLQHQSVQDIGLKLSFLDVNIFSGHCQGSNNWLQICTMHANCCIGLGDKMEFLRIAFNIWKQFKALPLDEKNKFVPNW</sequence>
<gene>
    <name evidence="3" type="ORF">CSSPJE1EN2_LOCUS16362</name>
</gene>
<feature type="domain" description="Nucleotide-diphospho-sugar transferase" evidence="2">
    <location>
        <begin position="108"/>
        <end position="226"/>
    </location>
</feature>
<dbReference type="PANTHER" id="PTHR46038">
    <property type="entry name" value="EXPRESSED PROTEIN-RELATED"/>
    <property type="match status" value="1"/>
</dbReference>
<name>A0ABP1BES7_9BRYO</name>
<feature type="transmembrane region" description="Helical" evidence="1">
    <location>
        <begin position="12"/>
        <end position="31"/>
    </location>
</feature>
<reference evidence="3" key="1">
    <citation type="submission" date="2024-03" db="EMBL/GenBank/DDBJ databases">
        <authorList>
            <consortium name="ELIXIR-Norway"/>
            <consortium name="Elixir Norway"/>
        </authorList>
    </citation>
    <scope>NUCLEOTIDE SEQUENCE</scope>
</reference>
<evidence type="ECO:0000313" key="3">
    <source>
        <dbReference type="EMBL" id="CAK9873890.1"/>
    </source>
</evidence>
<dbReference type="InterPro" id="IPR044821">
    <property type="entry name" value="At1g28695/At4g15970-like"/>
</dbReference>
<organism evidence="3 4">
    <name type="scientific">Sphagnum jensenii</name>
    <dbReference type="NCBI Taxonomy" id="128206"/>
    <lineage>
        <taxon>Eukaryota</taxon>
        <taxon>Viridiplantae</taxon>
        <taxon>Streptophyta</taxon>
        <taxon>Embryophyta</taxon>
        <taxon>Bryophyta</taxon>
        <taxon>Sphagnophytina</taxon>
        <taxon>Sphagnopsida</taxon>
        <taxon>Sphagnales</taxon>
        <taxon>Sphagnaceae</taxon>
        <taxon>Sphagnum</taxon>
    </lineage>
</organism>
<proteinExistence type="predicted"/>
<dbReference type="EMBL" id="OZ023704">
    <property type="protein sequence ID" value="CAK9873890.1"/>
    <property type="molecule type" value="Genomic_DNA"/>
</dbReference>
<evidence type="ECO:0000256" key="1">
    <source>
        <dbReference type="SAM" id="Phobius"/>
    </source>
</evidence>
<keyword evidence="1" id="KW-0472">Membrane</keyword>
<keyword evidence="4" id="KW-1185">Reference proteome</keyword>